<sequence length="68" mass="7649">MDWESLWVFKSIAAIKSSKQIIGDSGKASIMVVENLPQVGGVNLYFTSFFTISFTMRSNFQSLIMHRG</sequence>
<reference evidence="1 2" key="1">
    <citation type="submission" date="2016-10" db="EMBL/GenBank/DDBJ databases">
        <authorList>
            <person name="de Groot N.N."/>
        </authorList>
    </citation>
    <scope>NUCLEOTIDE SEQUENCE [LARGE SCALE GENOMIC DNA]</scope>
    <source>
        <strain evidence="1 2">CGMCC 1.10076</strain>
    </source>
</reference>
<proteinExistence type="predicted"/>
<gene>
    <name evidence="1" type="ORF">SAMN04487935_1936</name>
</gene>
<evidence type="ECO:0000313" key="1">
    <source>
        <dbReference type="EMBL" id="SDJ81193.1"/>
    </source>
</evidence>
<dbReference type="STRING" id="1128970.SAMN04487935_1936"/>
<keyword evidence="2" id="KW-1185">Reference proteome</keyword>
<organism evidence="1 2">
    <name type="scientific">Flavobacterium noncentrifugens</name>
    <dbReference type="NCBI Taxonomy" id="1128970"/>
    <lineage>
        <taxon>Bacteria</taxon>
        <taxon>Pseudomonadati</taxon>
        <taxon>Bacteroidota</taxon>
        <taxon>Flavobacteriia</taxon>
        <taxon>Flavobacteriales</taxon>
        <taxon>Flavobacteriaceae</taxon>
        <taxon>Flavobacterium</taxon>
    </lineage>
</organism>
<protein>
    <submittedName>
        <fullName evidence="1">Uncharacterized protein</fullName>
    </submittedName>
</protein>
<name>A0A1G8WST5_9FLAO</name>
<accession>A0A1G8WST5</accession>
<dbReference type="Proteomes" id="UP000199580">
    <property type="component" value="Unassembled WGS sequence"/>
</dbReference>
<evidence type="ECO:0000313" key="2">
    <source>
        <dbReference type="Proteomes" id="UP000199580"/>
    </source>
</evidence>
<dbReference type="AlphaFoldDB" id="A0A1G8WST5"/>
<dbReference type="EMBL" id="FNEZ01000002">
    <property type="protein sequence ID" value="SDJ81193.1"/>
    <property type="molecule type" value="Genomic_DNA"/>
</dbReference>